<dbReference type="EMBL" id="FWDM01000007">
    <property type="protein sequence ID" value="SLM10700.1"/>
    <property type="molecule type" value="Genomic_DNA"/>
</dbReference>
<name>A0A3P3XG32_9SPIR</name>
<dbReference type="Pfam" id="PF21546">
    <property type="entry name" value="FGGY_C_2"/>
    <property type="match status" value="1"/>
</dbReference>
<proteinExistence type="inferred from homology"/>
<dbReference type="CDD" id="cd07772">
    <property type="entry name" value="ASKHA_NBD_FGGY_NaCK-like"/>
    <property type="match status" value="1"/>
</dbReference>
<sequence>MTDAIAVLDIGMTNKKVVLYSTELALLDEKKRVFAPLMLDGLETHDLAAMERWFLSTLREYSQRFHIKAIAVSTHGATFVCTDSEGNPVAPCIYYTHEPSQDFHERFFALAGERKMLQATTGTPDFSALINPAKGLFFLNERYPRKFTSARWVLSYPQYWGMRLTGKPSAEGTYIGCHTFLFDWERGTYSSVADALGIRDKLSLPIGQAWEVLGTIKPEIAQQTGLPPDTIVTLGIHDSNASILPHLASAAGRDFVLNSTGTWCVLMHPVEKYGFEPDELGKVVFFNRSAWNTPIKTAIFLGGKEYEAWIQIIASLQGHASKDLPAPTQEDYQRVLKEQRYFILPEIVPGSGQFPGSIARAVENGKVFLLSEIEQGRDVPVFLKEPRIGQAVLNLSIVLQTEVALQRTGLAEGAEILTEGGFRNNSDYNRLLASAFPENSIYLTDLKEATSFGTAMTALAALNHIDPKELTRFIHIEKALVAPMLPSETLGAYRNAWHARMQKI</sequence>
<organism evidence="6">
    <name type="scientific">uncultured spirochete</name>
    <dbReference type="NCBI Taxonomy" id="156406"/>
    <lineage>
        <taxon>Bacteria</taxon>
        <taxon>Pseudomonadati</taxon>
        <taxon>Spirochaetota</taxon>
        <taxon>Spirochaetia</taxon>
        <taxon>Spirochaetales</taxon>
        <taxon>environmental samples</taxon>
    </lineage>
</organism>
<reference evidence="6" key="1">
    <citation type="submission" date="2017-02" db="EMBL/GenBank/DDBJ databases">
        <authorList>
            <person name="Regsiter A."/>
            <person name="William W."/>
        </authorList>
    </citation>
    <scope>NUCLEOTIDE SEQUENCE</scope>
    <source>
        <strain evidence="6">Bib</strain>
    </source>
</reference>
<dbReference type="PANTHER" id="PTHR43095:SF5">
    <property type="entry name" value="XYLULOSE KINASE"/>
    <property type="match status" value="1"/>
</dbReference>
<feature type="domain" description="Carbohydrate kinase FGGY N-terminal" evidence="4">
    <location>
        <begin position="6"/>
        <end position="243"/>
    </location>
</feature>
<dbReference type="GO" id="GO:0005975">
    <property type="term" value="P:carbohydrate metabolic process"/>
    <property type="evidence" value="ECO:0007669"/>
    <property type="project" value="InterPro"/>
</dbReference>
<protein>
    <submittedName>
        <fullName evidence="6">Carbohydrate kinase, FGGY</fullName>
    </submittedName>
</protein>
<dbReference type="InterPro" id="IPR049382">
    <property type="entry name" value="FGGY_C_2"/>
</dbReference>
<dbReference type="Gene3D" id="3.30.420.40">
    <property type="match status" value="2"/>
</dbReference>
<dbReference type="InterPro" id="IPR018484">
    <property type="entry name" value="FGGY_N"/>
</dbReference>
<evidence type="ECO:0000256" key="1">
    <source>
        <dbReference type="ARBA" id="ARBA00009156"/>
    </source>
</evidence>
<keyword evidence="2" id="KW-0808">Transferase</keyword>
<feature type="domain" description="Carbohydrate kinase FGGY C-terminal" evidence="5">
    <location>
        <begin position="254"/>
        <end position="458"/>
    </location>
</feature>
<dbReference type="PANTHER" id="PTHR43095">
    <property type="entry name" value="SUGAR KINASE"/>
    <property type="match status" value="1"/>
</dbReference>
<dbReference type="InterPro" id="IPR050406">
    <property type="entry name" value="FGGY_Carb_Kinase"/>
</dbReference>
<evidence type="ECO:0000259" key="5">
    <source>
        <dbReference type="Pfam" id="PF21546"/>
    </source>
</evidence>
<dbReference type="GO" id="GO:0016301">
    <property type="term" value="F:kinase activity"/>
    <property type="evidence" value="ECO:0007669"/>
    <property type="project" value="UniProtKB-KW"/>
</dbReference>
<dbReference type="InterPro" id="IPR043129">
    <property type="entry name" value="ATPase_NBD"/>
</dbReference>
<dbReference type="Pfam" id="PF00370">
    <property type="entry name" value="FGGY_N"/>
    <property type="match status" value="1"/>
</dbReference>
<keyword evidence="3 6" id="KW-0418">Kinase</keyword>
<dbReference type="AlphaFoldDB" id="A0A3P3XG32"/>
<evidence type="ECO:0000256" key="3">
    <source>
        <dbReference type="ARBA" id="ARBA00022777"/>
    </source>
</evidence>
<gene>
    <name evidence="6" type="ORF">SPIROBIBN47_150096</name>
</gene>
<evidence type="ECO:0000259" key="4">
    <source>
        <dbReference type="Pfam" id="PF00370"/>
    </source>
</evidence>
<evidence type="ECO:0000313" key="6">
    <source>
        <dbReference type="EMBL" id="SLM10700.1"/>
    </source>
</evidence>
<comment type="similarity">
    <text evidence="1">Belongs to the FGGY kinase family.</text>
</comment>
<evidence type="ECO:0000256" key="2">
    <source>
        <dbReference type="ARBA" id="ARBA00022679"/>
    </source>
</evidence>
<dbReference type="SUPFAM" id="SSF53067">
    <property type="entry name" value="Actin-like ATPase domain"/>
    <property type="match status" value="1"/>
</dbReference>
<accession>A0A3P3XG32</accession>